<reference evidence="3 4" key="1">
    <citation type="submission" date="2019-06" db="EMBL/GenBank/DDBJ databases">
        <title>Draft genomes of female and male turbot (Scophthalmus maximus).</title>
        <authorList>
            <person name="Xu H."/>
            <person name="Xu X.-W."/>
            <person name="Shao C."/>
            <person name="Chen S."/>
        </authorList>
    </citation>
    <scope>NUCLEOTIDE SEQUENCE [LARGE SCALE GENOMIC DNA]</scope>
    <source>
        <strain evidence="3">Ysfricsl-2016a</strain>
        <tissue evidence="3">Blood</tissue>
    </source>
</reference>
<comment type="caution">
    <text evidence="3">The sequence shown here is derived from an EMBL/GenBank/DDBJ whole genome shotgun (WGS) entry which is preliminary data.</text>
</comment>
<name>A0A6A4SI60_SCOMX</name>
<evidence type="ECO:0000256" key="1">
    <source>
        <dbReference type="SAM" id="MobiDB-lite"/>
    </source>
</evidence>
<evidence type="ECO:0000313" key="3">
    <source>
        <dbReference type="EMBL" id="KAF0032285.1"/>
    </source>
</evidence>
<keyword evidence="2" id="KW-1133">Transmembrane helix</keyword>
<keyword evidence="2" id="KW-0472">Membrane</keyword>
<feature type="transmembrane region" description="Helical" evidence="2">
    <location>
        <begin position="115"/>
        <end position="134"/>
    </location>
</feature>
<protein>
    <submittedName>
        <fullName evidence="3">Uncharacterized protein</fullName>
    </submittedName>
</protein>
<dbReference type="Proteomes" id="UP000438429">
    <property type="component" value="Unassembled WGS sequence"/>
</dbReference>
<sequence>MDLASSKPRARTVCHVIQEIGTDILKMTKAETKALRSNDNTVPSDNNTVPSDNSIAINDGNRDSMATYRNNTRNDHSHTGARGPRECLNFTWNSLQNSKVCIEEEGSRCTLDNRQYYRCFPITTLLLIFLYALMHDRGCLRWIRIGSAVVAASNADGTSRNS</sequence>
<dbReference type="AlphaFoldDB" id="A0A6A4SI60"/>
<evidence type="ECO:0000313" key="4">
    <source>
        <dbReference type="Proteomes" id="UP000438429"/>
    </source>
</evidence>
<gene>
    <name evidence="3" type="ORF">F2P81_014575</name>
</gene>
<feature type="region of interest" description="Disordered" evidence="1">
    <location>
        <begin position="36"/>
        <end position="80"/>
    </location>
</feature>
<proteinExistence type="predicted"/>
<keyword evidence="2" id="KW-0812">Transmembrane</keyword>
<dbReference type="EMBL" id="VEVO01000013">
    <property type="protein sequence ID" value="KAF0032285.1"/>
    <property type="molecule type" value="Genomic_DNA"/>
</dbReference>
<accession>A0A6A4SI60</accession>
<feature type="compositionally biased region" description="Polar residues" evidence="1">
    <location>
        <begin position="37"/>
        <end position="56"/>
    </location>
</feature>
<evidence type="ECO:0000256" key="2">
    <source>
        <dbReference type="SAM" id="Phobius"/>
    </source>
</evidence>
<organism evidence="3 4">
    <name type="scientific">Scophthalmus maximus</name>
    <name type="common">Turbot</name>
    <name type="synonym">Psetta maxima</name>
    <dbReference type="NCBI Taxonomy" id="52904"/>
    <lineage>
        <taxon>Eukaryota</taxon>
        <taxon>Metazoa</taxon>
        <taxon>Chordata</taxon>
        <taxon>Craniata</taxon>
        <taxon>Vertebrata</taxon>
        <taxon>Euteleostomi</taxon>
        <taxon>Actinopterygii</taxon>
        <taxon>Neopterygii</taxon>
        <taxon>Teleostei</taxon>
        <taxon>Neoteleostei</taxon>
        <taxon>Acanthomorphata</taxon>
        <taxon>Carangaria</taxon>
        <taxon>Pleuronectiformes</taxon>
        <taxon>Pleuronectoidei</taxon>
        <taxon>Scophthalmidae</taxon>
        <taxon>Scophthalmus</taxon>
    </lineage>
</organism>